<comment type="caution">
    <text evidence="1">The sequence shown here is derived from an EMBL/GenBank/DDBJ whole genome shotgun (WGS) entry which is preliminary data.</text>
</comment>
<dbReference type="AlphaFoldDB" id="A0AAE4BUI9"/>
<gene>
    <name evidence="1" type="ORF">HNQ88_003884</name>
</gene>
<proteinExistence type="predicted"/>
<evidence type="ECO:0000313" key="2">
    <source>
        <dbReference type="Proteomes" id="UP001185092"/>
    </source>
</evidence>
<reference evidence="1" key="1">
    <citation type="submission" date="2023-07" db="EMBL/GenBank/DDBJ databases">
        <title>Genomic Encyclopedia of Type Strains, Phase IV (KMG-IV): sequencing the most valuable type-strain genomes for metagenomic binning, comparative biology and taxonomic classification.</title>
        <authorList>
            <person name="Goeker M."/>
        </authorList>
    </citation>
    <scope>NUCLEOTIDE SEQUENCE</scope>
    <source>
        <strain evidence="1">DSM 26174</strain>
    </source>
</reference>
<sequence length="53" mass="6528">MLNTINQYYEWLKESEIKYHFPELLCFDLIFLFIELLDQFVTFRDAFICVSIN</sequence>
<accession>A0AAE4BUI9</accession>
<evidence type="ECO:0000313" key="1">
    <source>
        <dbReference type="EMBL" id="MDR6240808.1"/>
    </source>
</evidence>
<name>A0AAE4BUI9_9BACT</name>
<dbReference type="EMBL" id="JAVDQD010000005">
    <property type="protein sequence ID" value="MDR6240808.1"/>
    <property type="molecule type" value="Genomic_DNA"/>
</dbReference>
<keyword evidence="2" id="KW-1185">Reference proteome</keyword>
<dbReference type="Proteomes" id="UP001185092">
    <property type="component" value="Unassembled WGS sequence"/>
</dbReference>
<protein>
    <submittedName>
        <fullName evidence="1">Uncharacterized protein</fullName>
    </submittedName>
</protein>
<organism evidence="1 2">
    <name type="scientific">Aureibacter tunicatorum</name>
    <dbReference type="NCBI Taxonomy" id="866807"/>
    <lineage>
        <taxon>Bacteria</taxon>
        <taxon>Pseudomonadati</taxon>
        <taxon>Bacteroidota</taxon>
        <taxon>Cytophagia</taxon>
        <taxon>Cytophagales</taxon>
        <taxon>Persicobacteraceae</taxon>
        <taxon>Aureibacter</taxon>
    </lineage>
</organism>